<evidence type="ECO:0000256" key="1">
    <source>
        <dbReference type="SAM" id="MobiDB-lite"/>
    </source>
</evidence>
<proteinExistence type="predicted"/>
<feature type="region of interest" description="Disordered" evidence="1">
    <location>
        <begin position="172"/>
        <end position="195"/>
    </location>
</feature>
<protein>
    <recommendedName>
        <fullName evidence="2">Transcription regulator PadR N-terminal domain-containing protein</fullName>
    </recommendedName>
</protein>
<dbReference type="InterPro" id="IPR005149">
    <property type="entry name" value="Tscrpt_reg_PadR_N"/>
</dbReference>
<dbReference type="EMBL" id="BAAAQY010000001">
    <property type="protein sequence ID" value="GAA2222448.1"/>
    <property type="molecule type" value="Genomic_DNA"/>
</dbReference>
<organism evidence="3 4">
    <name type="scientific">Herbiconiux moechotypicola</name>
    <dbReference type="NCBI Taxonomy" id="637393"/>
    <lineage>
        <taxon>Bacteria</taxon>
        <taxon>Bacillati</taxon>
        <taxon>Actinomycetota</taxon>
        <taxon>Actinomycetes</taxon>
        <taxon>Micrococcales</taxon>
        <taxon>Microbacteriaceae</taxon>
        <taxon>Herbiconiux</taxon>
    </lineage>
</organism>
<evidence type="ECO:0000313" key="3">
    <source>
        <dbReference type="EMBL" id="GAA2222448.1"/>
    </source>
</evidence>
<dbReference type="InterPro" id="IPR036390">
    <property type="entry name" value="WH_DNA-bd_sf"/>
</dbReference>
<dbReference type="InterPro" id="IPR036388">
    <property type="entry name" value="WH-like_DNA-bd_sf"/>
</dbReference>
<dbReference type="Pfam" id="PF03551">
    <property type="entry name" value="PadR"/>
    <property type="match status" value="1"/>
</dbReference>
<dbReference type="RefSeq" id="WP_259477900.1">
    <property type="nucleotide sequence ID" value="NZ_BAAAQY010000001.1"/>
</dbReference>
<dbReference type="Gene3D" id="1.10.10.10">
    <property type="entry name" value="Winged helix-like DNA-binding domain superfamily/Winged helix DNA-binding domain"/>
    <property type="match status" value="1"/>
</dbReference>
<name>A0ABN3D6U5_9MICO</name>
<accession>A0ABN3D6U5</accession>
<comment type="caution">
    <text evidence="3">The sequence shown here is derived from an EMBL/GenBank/DDBJ whole genome shotgun (WGS) entry which is preliminary data.</text>
</comment>
<gene>
    <name evidence="3" type="ORF">GCM10009851_01510</name>
</gene>
<feature type="domain" description="Transcription regulator PadR N-terminal" evidence="2">
    <location>
        <begin position="7"/>
        <end position="77"/>
    </location>
</feature>
<dbReference type="SUPFAM" id="SSF46785">
    <property type="entry name" value="Winged helix' DNA-binding domain"/>
    <property type="match status" value="1"/>
</dbReference>
<evidence type="ECO:0000313" key="4">
    <source>
        <dbReference type="Proteomes" id="UP001500929"/>
    </source>
</evidence>
<reference evidence="3 4" key="1">
    <citation type="journal article" date="2019" name="Int. J. Syst. Evol. Microbiol.">
        <title>The Global Catalogue of Microorganisms (GCM) 10K type strain sequencing project: providing services to taxonomists for standard genome sequencing and annotation.</title>
        <authorList>
            <consortium name="The Broad Institute Genomics Platform"/>
            <consortium name="The Broad Institute Genome Sequencing Center for Infectious Disease"/>
            <person name="Wu L."/>
            <person name="Ma J."/>
        </authorList>
    </citation>
    <scope>NUCLEOTIDE SEQUENCE [LARGE SCALE GENOMIC DNA]</scope>
    <source>
        <strain evidence="3 4">JCM 16117</strain>
    </source>
</reference>
<dbReference type="Proteomes" id="UP001500929">
    <property type="component" value="Unassembled WGS sequence"/>
</dbReference>
<evidence type="ECO:0000259" key="2">
    <source>
        <dbReference type="Pfam" id="PF03551"/>
    </source>
</evidence>
<keyword evidence="4" id="KW-1185">Reference proteome</keyword>
<sequence length="195" mass="19908">MSVRSGLLLLLTSGDAYGLQLHGALEARTDRVGGINVGQVYSTLERLMGAGLVAAAGSTDDGLPLYALTPAGRDEAERWLDEAEVHTGGAWAEMVFKVLLTASLRGSGAAPVVARYRDAWAATLSAPGSDAPTAGEATAIDAVSAGARELLAGAALDWLSQLASVPGGLAALERPAPLERPRRGRRPTTAGHSAG</sequence>